<dbReference type="AlphaFoldDB" id="A0A6H9GWC7"/>
<comment type="subcellular location">
    <subcellularLocation>
        <location evidence="2">Cell membrane</location>
        <topology evidence="2">Multi-pass membrane protein</topology>
    </subcellularLocation>
</comment>
<evidence type="ECO:0000256" key="6">
    <source>
        <dbReference type="ARBA" id="ARBA00022723"/>
    </source>
</evidence>
<dbReference type="GO" id="GO:0046872">
    <property type="term" value="F:metal ion binding"/>
    <property type="evidence" value="ECO:0007669"/>
    <property type="project" value="UniProtKB-KW"/>
</dbReference>
<gene>
    <name evidence="14" type="ORF">NIES3804_35280</name>
</gene>
<keyword evidence="8" id="KW-0862">Zinc</keyword>
<feature type="transmembrane region" description="Helical" evidence="12">
    <location>
        <begin position="125"/>
        <end position="146"/>
    </location>
</feature>
<dbReference type="InterPro" id="IPR050083">
    <property type="entry name" value="HtpX_protease"/>
</dbReference>
<keyword evidence="11 12" id="KW-0472">Membrane</keyword>
<evidence type="ECO:0000256" key="9">
    <source>
        <dbReference type="ARBA" id="ARBA00022989"/>
    </source>
</evidence>
<keyword evidence="6" id="KW-0479">Metal-binding</keyword>
<feature type="transmembrane region" description="Helical" evidence="12">
    <location>
        <begin position="634"/>
        <end position="656"/>
    </location>
</feature>
<feature type="transmembrane region" description="Helical" evidence="12">
    <location>
        <begin position="308"/>
        <end position="330"/>
    </location>
</feature>
<comment type="cofactor">
    <cofactor evidence="1">
        <name>Zn(2+)</name>
        <dbReference type="ChEBI" id="CHEBI:29105"/>
    </cofactor>
</comment>
<comment type="caution">
    <text evidence="14">The sequence shown here is derived from an EMBL/GenBank/DDBJ whole genome shotgun (WGS) entry which is preliminary data.</text>
</comment>
<dbReference type="Pfam" id="PF01435">
    <property type="entry name" value="Peptidase_M48"/>
    <property type="match status" value="1"/>
</dbReference>
<dbReference type="GO" id="GO:0004222">
    <property type="term" value="F:metalloendopeptidase activity"/>
    <property type="evidence" value="ECO:0007669"/>
    <property type="project" value="InterPro"/>
</dbReference>
<organism evidence="14 15">
    <name type="scientific">Microcystis aeruginosa NIES-3804</name>
    <dbReference type="NCBI Taxonomy" id="2517783"/>
    <lineage>
        <taxon>Bacteria</taxon>
        <taxon>Bacillati</taxon>
        <taxon>Cyanobacteriota</taxon>
        <taxon>Cyanophyceae</taxon>
        <taxon>Oscillatoriophycideae</taxon>
        <taxon>Chroococcales</taxon>
        <taxon>Microcystaceae</taxon>
        <taxon>Microcystis</taxon>
    </lineage>
</organism>
<feature type="transmembrane region" description="Helical" evidence="12">
    <location>
        <begin position="158"/>
        <end position="180"/>
    </location>
</feature>
<evidence type="ECO:0000256" key="4">
    <source>
        <dbReference type="ARBA" id="ARBA00022670"/>
    </source>
</evidence>
<accession>A0A6H9GWC7</accession>
<keyword evidence="7" id="KW-0378">Hydrolase</keyword>
<dbReference type="GO" id="GO:0006508">
    <property type="term" value="P:proteolysis"/>
    <property type="evidence" value="ECO:0007669"/>
    <property type="project" value="UniProtKB-KW"/>
</dbReference>
<evidence type="ECO:0000256" key="2">
    <source>
        <dbReference type="ARBA" id="ARBA00004651"/>
    </source>
</evidence>
<feature type="transmembrane region" description="Helical" evidence="12">
    <location>
        <begin position="500"/>
        <end position="521"/>
    </location>
</feature>
<keyword evidence="9 12" id="KW-1133">Transmembrane helix</keyword>
<keyword evidence="5 12" id="KW-0812">Transmembrane</keyword>
<dbReference type="Gene3D" id="3.30.2010.10">
    <property type="entry name" value="Metalloproteases ('zincins'), catalytic domain"/>
    <property type="match status" value="1"/>
</dbReference>
<evidence type="ECO:0000256" key="5">
    <source>
        <dbReference type="ARBA" id="ARBA00022692"/>
    </source>
</evidence>
<evidence type="ECO:0000256" key="10">
    <source>
        <dbReference type="ARBA" id="ARBA00023049"/>
    </source>
</evidence>
<keyword evidence="3" id="KW-1003">Cell membrane</keyword>
<proteinExistence type="predicted"/>
<evidence type="ECO:0000313" key="14">
    <source>
        <dbReference type="EMBL" id="GCL51940.1"/>
    </source>
</evidence>
<dbReference type="RefSeq" id="WP_159294487.1">
    <property type="nucleotide sequence ID" value="NZ_BJCI01000074.1"/>
</dbReference>
<dbReference type="InterPro" id="IPR001915">
    <property type="entry name" value="Peptidase_M48"/>
</dbReference>
<dbReference type="GO" id="GO:0005886">
    <property type="term" value="C:plasma membrane"/>
    <property type="evidence" value="ECO:0007669"/>
    <property type="project" value="UniProtKB-SubCell"/>
</dbReference>
<protein>
    <submittedName>
        <fullName evidence="14">M48B family peptidase</fullName>
    </submittedName>
</protein>
<name>A0A6H9GWC7_MICAE</name>
<evidence type="ECO:0000313" key="15">
    <source>
        <dbReference type="Proteomes" id="UP000435041"/>
    </source>
</evidence>
<reference evidence="14 15" key="1">
    <citation type="submission" date="2019-02" db="EMBL/GenBank/DDBJ databases">
        <title>Draft genome sequence of Arthrospira platensis NIES-3804.</title>
        <authorList>
            <person name="Yamaguchi H."/>
            <person name="Suzuki S."/>
            <person name="Kawachi M."/>
        </authorList>
    </citation>
    <scope>NUCLEOTIDE SEQUENCE [LARGE SCALE GENOMIC DNA]</scope>
    <source>
        <strain evidence="14 15">NIES-3804</strain>
    </source>
</reference>
<evidence type="ECO:0000256" key="12">
    <source>
        <dbReference type="SAM" id="Phobius"/>
    </source>
</evidence>
<evidence type="ECO:0000256" key="11">
    <source>
        <dbReference type="ARBA" id="ARBA00023136"/>
    </source>
</evidence>
<dbReference type="PANTHER" id="PTHR43221:SF1">
    <property type="entry name" value="PROTEASE HTPX"/>
    <property type="match status" value="1"/>
</dbReference>
<feature type="transmembrane region" description="Helical" evidence="12">
    <location>
        <begin position="470"/>
        <end position="494"/>
    </location>
</feature>
<feature type="domain" description="Peptidase M48" evidence="13">
    <location>
        <begin position="207"/>
        <end position="438"/>
    </location>
</feature>
<sequence>MSLEEGLKCLQLKDYARAVELLEEYCQQSANFYSPLYIQAKMALARAYRGNNQRQQAIALALELENHLDQEVSQWAKGLLTIFSAEQKTAGIAINGVKSRSLPKAGRAAQVSVQLSRTIPANRLIFAKLLTITAFYVITCGLFFFITRLLLIPAGTGVIIALLLTSFLGGLILFIAPNLVDWTQKRLYRVRWVSLAEIKRDSPESAAVIGRICREKGLEPPKLGIIEDGQPLAFTYGSRRGNARLVVSRGLFTYLDDEELATVYAHELGHICQGDFALMTICASFDHLSCYLDSFAQNQDNNFKDTVFLGLLSAMITIFRQIIVFCSLYLSRTREYFADHFAAQVTGNPNALARALVKIAFGLVQENAQSSPLSLSINVLNIAQEQDGIIAGNVYGIALEPRRIGQSFLWDIYNPWAKWLEWQSNHPLTGKRIGALANYARQMDLDIEFGLGEILREEIELDRKKLHQNFFLRLCLYYAWGLGFIIGVVIAGFLGLKFSSWAALGLILVAGGLGIIINRLASYPRLKNASFSDIFSLTDNPYSHPLPAIPVRLRGELIAQGKNFFLKDSTGIIPLAPNYRFGFWHKIRTTNPPMAAINNTSVQILGWFRRDLSPRLEWSQITHSGRNIRGYPRFWSLVSGFVLLVSGLIIAVTLSLF</sequence>
<dbReference type="Proteomes" id="UP000435041">
    <property type="component" value="Unassembled WGS sequence"/>
</dbReference>
<keyword evidence="10" id="KW-0482">Metalloprotease</keyword>
<dbReference type="PANTHER" id="PTHR43221">
    <property type="entry name" value="PROTEASE HTPX"/>
    <property type="match status" value="1"/>
</dbReference>
<keyword evidence="4" id="KW-0645">Protease</keyword>
<evidence type="ECO:0000256" key="1">
    <source>
        <dbReference type="ARBA" id="ARBA00001947"/>
    </source>
</evidence>
<evidence type="ECO:0000259" key="13">
    <source>
        <dbReference type="Pfam" id="PF01435"/>
    </source>
</evidence>
<evidence type="ECO:0000256" key="8">
    <source>
        <dbReference type="ARBA" id="ARBA00022833"/>
    </source>
</evidence>
<dbReference type="EMBL" id="BJCI01000074">
    <property type="protein sequence ID" value="GCL51940.1"/>
    <property type="molecule type" value="Genomic_DNA"/>
</dbReference>
<evidence type="ECO:0000256" key="7">
    <source>
        <dbReference type="ARBA" id="ARBA00022801"/>
    </source>
</evidence>
<evidence type="ECO:0000256" key="3">
    <source>
        <dbReference type="ARBA" id="ARBA00022475"/>
    </source>
</evidence>